<name>A0A415EKB6_ENTCA</name>
<accession>A0A415EKB6</accession>
<gene>
    <name evidence="1" type="ORF">DW084_18060</name>
</gene>
<reference evidence="1 2" key="1">
    <citation type="submission" date="2018-08" db="EMBL/GenBank/DDBJ databases">
        <title>A genome reference for cultivated species of the human gut microbiota.</title>
        <authorList>
            <person name="Zou Y."/>
            <person name="Xue W."/>
            <person name="Luo G."/>
        </authorList>
    </citation>
    <scope>NUCLEOTIDE SEQUENCE [LARGE SCALE GENOMIC DNA]</scope>
    <source>
        <strain evidence="1 2">AF48-16</strain>
    </source>
</reference>
<evidence type="ECO:0008006" key="3">
    <source>
        <dbReference type="Google" id="ProtNLM"/>
    </source>
</evidence>
<evidence type="ECO:0000313" key="2">
    <source>
        <dbReference type="Proteomes" id="UP000286288"/>
    </source>
</evidence>
<dbReference type="InterPro" id="IPR013324">
    <property type="entry name" value="RNA_pol_sigma_r3/r4-like"/>
</dbReference>
<organism evidence="1 2">
    <name type="scientific">Enterococcus casseliflavus</name>
    <name type="common">Enterococcus flavescens</name>
    <dbReference type="NCBI Taxonomy" id="37734"/>
    <lineage>
        <taxon>Bacteria</taxon>
        <taxon>Bacillati</taxon>
        <taxon>Bacillota</taxon>
        <taxon>Bacilli</taxon>
        <taxon>Lactobacillales</taxon>
        <taxon>Enterococcaceae</taxon>
        <taxon>Enterococcus</taxon>
    </lineage>
</organism>
<dbReference type="SUPFAM" id="SSF88659">
    <property type="entry name" value="Sigma3 and sigma4 domains of RNA polymerase sigma factors"/>
    <property type="match status" value="1"/>
</dbReference>
<proteinExistence type="predicted"/>
<comment type="caution">
    <text evidence="1">The sequence shown here is derived from an EMBL/GenBank/DDBJ whole genome shotgun (WGS) entry which is preliminary data.</text>
</comment>
<dbReference type="AlphaFoldDB" id="A0A415EKB6"/>
<dbReference type="Proteomes" id="UP000286288">
    <property type="component" value="Unassembled WGS sequence"/>
</dbReference>
<evidence type="ECO:0000313" key="1">
    <source>
        <dbReference type="EMBL" id="RHK02295.1"/>
    </source>
</evidence>
<sequence>MTPLIREAKNVLMNYRRLARLTGCSYSLDEIYRVTEESFMSEATVPQFAGEHCLNCQLAIITAWQALSSKEQQVIFYTYLGKEPMRMIEIAEKMDYSLKSIEKFKAQGSMRFLSEFKQRYKL</sequence>
<protein>
    <recommendedName>
        <fullName evidence="3">Sigma-70 family RNA polymerase sigma factor</fullName>
    </recommendedName>
</protein>
<dbReference type="EMBL" id="QRMZ01000047">
    <property type="protein sequence ID" value="RHK02295.1"/>
    <property type="molecule type" value="Genomic_DNA"/>
</dbReference>